<protein>
    <submittedName>
        <fullName evidence="2">Uncharacterized protein</fullName>
    </submittedName>
</protein>
<dbReference type="Proteomes" id="UP000566819">
    <property type="component" value="Unassembled WGS sequence"/>
</dbReference>
<dbReference type="PANTHER" id="PTHR42923">
    <property type="entry name" value="PROTOPORPHYRINOGEN OXIDASE"/>
    <property type="match status" value="1"/>
</dbReference>
<dbReference type="SUPFAM" id="SSF51905">
    <property type="entry name" value="FAD/NAD(P)-binding domain"/>
    <property type="match status" value="1"/>
</dbReference>
<evidence type="ECO:0000256" key="1">
    <source>
        <dbReference type="SAM" id="SignalP"/>
    </source>
</evidence>
<dbReference type="Gene3D" id="1.10.405.20">
    <property type="match status" value="1"/>
</dbReference>
<keyword evidence="3" id="KW-1185">Reference proteome</keyword>
<organism evidence="2 3">
    <name type="scientific">Cudoniella acicularis</name>
    <dbReference type="NCBI Taxonomy" id="354080"/>
    <lineage>
        <taxon>Eukaryota</taxon>
        <taxon>Fungi</taxon>
        <taxon>Dikarya</taxon>
        <taxon>Ascomycota</taxon>
        <taxon>Pezizomycotina</taxon>
        <taxon>Leotiomycetes</taxon>
        <taxon>Helotiales</taxon>
        <taxon>Tricladiaceae</taxon>
        <taxon>Cudoniella</taxon>
    </lineage>
</organism>
<gene>
    <name evidence="2" type="ORF">G7Y89_g12912</name>
</gene>
<name>A0A8H4VWK0_9HELO</name>
<dbReference type="GO" id="GO:0016491">
    <property type="term" value="F:oxidoreductase activity"/>
    <property type="evidence" value="ECO:0007669"/>
    <property type="project" value="TreeGrafter"/>
</dbReference>
<dbReference type="EMBL" id="JAAMPI010001426">
    <property type="protein sequence ID" value="KAF4625256.1"/>
    <property type="molecule type" value="Genomic_DNA"/>
</dbReference>
<accession>A0A8H4VWK0</accession>
<proteinExistence type="predicted"/>
<sequence>MAFQHSILSLCFLALFGINKAVGDAAKLNPDIITTDVAIIGGGSSGTYSAIRLQQLGNAVTLIERESRLGGHVNTYIDPSTGASFDYGVISFDNISVVNNYFDYFNIPLAPLDFFPGPQVYADFSNGTIVPASSLPQGNLGAALIAYEAQLAKYPNIYNGFDLPSPIPEDFLIPWGDFIEKYQLQDLAYTVFTFLQGVGNILAQPTLYILKYLPSATVSNILNGGFLTTAHHDNQALYDSALAKLGSNALLSSNVTQIHRSKDGVLLTVSTPSGQKLIKASKLLVAIPPKLSNLGFLDLDNEERSLFSQFNNSYY</sequence>
<dbReference type="Pfam" id="PF13450">
    <property type="entry name" value="NAD_binding_8"/>
    <property type="match status" value="1"/>
</dbReference>
<dbReference type="Gene3D" id="3.50.50.60">
    <property type="entry name" value="FAD/NAD(P)-binding domain"/>
    <property type="match status" value="2"/>
</dbReference>
<feature type="signal peptide" evidence="1">
    <location>
        <begin position="1"/>
        <end position="23"/>
    </location>
</feature>
<dbReference type="PANTHER" id="PTHR42923:SF26">
    <property type="entry name" value="FMN REDUCTASE LOT6, PUTATIVE (AFU_ORTHOLOGUE AFUA_7G06600)-RELATED"/>
    <property type="match status" value="1"/>
</dbReference>
<evidence type="ECO:0000313" key="2">
    <source>
        <dbReference type="EMBL" id="KAF4625256.1"/>
    </source>
</evidence>
<feature type="chain" id="PRO_5034657154" evidence="1">
    <location>
        <begin position="24"/>
        <end position="315"/>
    </location>
</feature>
<dbReference type="InterPro" id="IPR036188">
    <property type="entry name" value="FAD/NAD-bd_sf"/>
</dbReference>
<keyword evidence="1" id="KW-0732">Signal</keyword>
<dbReference type="InterPro" id="IPR050464">
    <property type="entry name" value="Zeta_carotene_desat/Oxidored"/>
</dbReference>
<evidence type="ECO:0000313" key="3">
    <source>
        <dbReference type="Proteomes" id="UP000566819"/>
    </source>
</evidence>
<comment type="caution">
    <text evidence="2">The sequence shown here is derived from an EMBL/GenBank/DDBJ whole genome shotgun (WGS) entry which is preliminary data.</text>
</comment>
<reference evidence="2 3" key="1">
    <citation type="submission" date="2020-03" db="EMBL/GenBank/DDBJ databases">
        <title>Draft Genome Sequence of Cudoniella acicularis.</title>
        <authorList>
            <person name="Buettner E."/>
            <person name="Kellner H."/>
        </authorList>
    </citation>
    <scope>NUCLEOTIDE SEQUENCE [LARGE SCALE GENOMIC DNA]</scope>
    <source>
        <strain evidence="2 3">DSM 108380</strain>
    </source>
</reference>
<dbReference type="AlphaFoldDB" id="A0A8H4VWK0"/>
<dbReference type="OrthoDB" id="68575at2759"/>